<dbReference type="InterPro" id="IPR036735">
    <property type="entry name" value="NGN_dom_sf"/>
</dbReference>
<proteinExistence type="predicted"/>
<reference evidence="3" key="1">
    <citation type="submission" date="2020-10" db="EMBL/GenBank/DDBJ databases">
        <authorList>
            <person name="Gilroy R."/>
        </authorList>
    </citation>
    <scope>NUCLEOTIDE SEQUENCE</scope>
    <source>
        <strain evidence="3">21143</strain>
    </source>
</reference>
<dbReference type="InterPro" id="IPR006645">
    <property type="entry name" value="NGN-like_dom"/>
</dbReference>
<sequence length="185" mass="21826">MKNGEKEEFVWLPLQTNYNKELLIAQFLRERQIEFYIPMMYELQNSGTDTSHCEHVLVPAIHNLLFVHHIYDKNWCKRLMKESPYPIYFLKRERAGDDYCIVPEREMQNFMRATDPSIQGTRFIDPQKLKDKKVTTVRIIKNGPLYGITGKFLRYGGKHYIAIEVNGSAALLKVSYTWCEELISE</sequence>
<dbReference type="EMBL" id="DVKT01000022">
    <property type="protein sequence ID" value="HIT38966.1"/>
    <property type="molecule type" value="Genomic_DNA"/>
</dbReference>
<dbReference type="GO" id="GO:0006354">
    <property type="term" value="P:DNA-templated transcription elongation"/>
    <property type="evidence" value="ECO:0007669"/>
    <property type="project" value="InterPro"/>
</dbReference>
<comment type="caution">
    <text evidence="3">The sequence shown here is derived from an EMBL/GenBank/DDBJ whole genome shotgun (WGS) entry which is preliminary data.</text>
</comment>
<evidence type="ECO:0000313" key="4">
    <source>
        <dbReference type="Proteomes" id="UP000886722"/>
    </source>
</evidence>
<dbReference type="NCBIfam" id="NF033644">
    <property type="entry name" value="antiterm_UpxY"/>
    <property type="match status" value="1"/>
</dbReference>
<dbReference type="AlphaFoldDB" id="A0A9D1KD84"/>
<organism evidence="3 4">
    <name type="scientific">Candidatus Caccoplasma intestinavium</name>
    <dbReference type="NCBI Taxonomy" id="2840716"/>
    <lineage>
        <taxon>Bacteria</taxon>
        <taxon>Pseudomonadati</taxon>
        <taxon>Bacteroidota</taxon>
        <taxon>Bacteroidia</taxon>
        <taxon>Bacteroidales</taxon>
        <taxon>Bacteroidaceae</taxon>
        <taxon>Bacteroidaceae incertae sedis</taxon>
        <taxon>Candidatus Caccoplasma</taxon>
    </lineage>
</organism>
<evidence type="ECO:0000259" key="2">
    <source>
        <dbReference type="Pfam" id="PF02357"/>
    </source>
</evidence>
<name>A0A9D1KD84_9BACT</name>
<evidence type="ECO:0000313" key="3">
    <source>
        <dbReference type="EMBL" id="HIT38966.1"/>
    </source>
</evidence>
<evidence type="ECO:0000256" key="1">
    <source>
        <dbReference type="ARBA" id="ARBA00023163"/>
    </source>
</evidence>
<dbReference type="Gene3D" id="3.30.70.940">
    <property type="entry name" value="NusG, N-terminal domain"/>
    <property type="match status" value="1"/>
</dbReference>
<dbReference type="SUPFAM" id="SSF82679">
    <property type="entry name" value="N-utilization substance G protein NusG, N-terminal domain"/>
    <property type="match status" value="1"/>
</dbReference>
<protein>
    <submittedName>
        <fullName evidence="3">UpxY family transcription antiterminator</fullName>
    </submittedName>
</protein>
<dbReference type="CDD" id="cd09895">
    <property type="entry name" value="NGN_SP_UpxY"/>
    <property type="match status" value="1"/>
</dbReference>
<feature type="domain" description="NusG-like N-terminal" evidence="2">
    <location>
        <begin position="11"/>
        <end position="111"/>
    </location>
</feature>
<accession>A0A9D1KD84</accession>
<keyword evidence="1" id="KW-0804">Transcription</keyword>
<reference evidence="3" key="2">
    <citation type="journal article" date="2021" name="PeerJ">
        <title>Extensive microbial diversity within the chicken gut microbiome revealed by metagenomics and culture.</title>
        <authorList>
            <person name="Gilroy R."/>
            <person name="Ravi A."/>
            <person name="Getino M."/>
            <person name="Pursley I."/>
            <person name="Horton D.L."/>
            <person name="Alikhan N.F."/>
            <person name="Baker D."/>
            <person name="Gharbi K."/>
            <person name="Hall N."/>
            <person name="Watson M."/>
            <person name="Adriaenssens E.M."/>
            <person name="Foster-Nyarko E."/>
            <person name="Jarju S."/>
            <person name="Secka A."/>
            <person name="Antonio M."/>
            <person name="Oren A."/>
            <person name="Chaudhuri R.R."/>
            <person name="La Ragione R."/>
            <person name="Hildebrand F."/>
            <person name="Pallen M.J."/>
        </authorList>
    </citation>
    <scope>NUCLEOTIDE SEQUENCE</scope>
    <source>
        <strain evidence="3">21143</strain>
    </source>
</reference>
<gene>
    <name evidence="3" type="ORF">IAD06_02855</name>
</gene>
<dbReference type="Pfam" id="PF02357">
    <property type="entry name" value="NusG"/>
    <property type="match status" value="1"/>
</dbReference>
<dbReference type="Proteomes" id="UP000886722">
    <property type="component" value="Unassembled WGS sequence"/>
</dbReference>